<evidence type="ECO:0000313" key="2">
    <source>
        <dbReference type="EMBL" id="AJD07503.1"/>
    </source>
</evidence>
<feature type="region of interest" description="Disordered" evidence="1">
    <location>
        <begin position="36"/>
        <end position="56"/>
    </location>
</feature>
<protein>
    <submittedName>
        <fullName evidence="2">Capsid protein</fullName>
    </submittedName>
</protein>
<evidence type="ECO:0000256" key="1">
    <source>
        <dbReference type="SAM" id="MobiDB-lite"/>
    </source>
</evidence>
<proteinExistence type="predicted"/>
<dbReference type="EMBL" id="KM598406">
    <property type="protein sequence ID" value="AJD07503.1"/>
    <property type="molecule type" value="Genomic_DNA"/>
</dbReference>
<keyword evidence="3" id="KW-1185">Reference proteome</keyword>
<name>A0A0B4UGV4_9VIRU</name>
<organism evidence="2 3">
    <name type="scientific">Odonata-associated circular virus-20</name>
    <dbReference type="NCBI Taxonomy" id="1592121"/>
    <lineage>
        <taxon>Viruses</taxon>
        <taxon>Monodnaviria</taxon>
        <taxon>Shotokuvirae</taxon>
        <taxon>Cressdnaviricota</taxon>
        <taxon>Arfiviricetes</taxon>
        <taxon>Jormunvirales</taxon>
        <taxon>Draupnirviridae</taxon>
        <taxon>Durusivirus</taxon>
        <taxon>Durusivirus erthyycolis</taxon>
    </lineage>
</organism>
<accession>A0A0B4UGV4</accession>
<sequence length="339" mass="38736">MSKRFNWSNVGSWARAAAPYVRSALNAYAAYRSSYGQGSSSRMRSGGSNGRSSGYRRSYVRKYRRPYRRFGRRVYRGRVKRYGGRMRTFMYSSPRTDNAGRVILRKSGEVSLVWSADNTTSDFGFKALSLDQTWLPTGTEAGTAGHVFNSYRFHMLRKVSWTMRNMRVFIATQLYQPAISQTTPVTRNAPAQQTFDVQQKTCWRFMRYNMAASNDPLLATSQDERATRLVVNCDTKTYGRLSLGKARQMNWSTLALANIPTNLNEFLRRYMRTGVRGDETTTVPPALMAPEFFPTLNIQLQPDDPYPPSSLTSVQLVSVKLSFEADVDMYSEWICKNQI</sequence>
<reference evidence="2" key="1">
    <citation type="submission" date="2014-09" db="EMBL/GenBank/DDBJ databases">
        <title>Diverse CRESS DNA viruses recovered from Odonata collected in Arizona and Oklahoma, USA.</title>
        <authorList>
            <person name="Dayaram A."/>
            <person name="Pailes R."/>
            <person name="Potter K."/>
            <person name="Moline A.B."/>
            <person name="Rosenstein D.D."/>
            <person name="Marinov M."/>
            <person name="Varsani A."/>
        </authorList>
    </citation>
    <scope>NUCLEOTIDE SEQUENCE</scope>
    <source>
        <strain evidence="2">OdasCV-20-US-718DFS-12</strain>
    </source>
</reference>
<evidence type="ECO:0000313" key="3">
    <source>
        <dbReference type="Proteomes" id="UP001233429"/>
    </source>
</evidence>
<dbReference type="Proteomes" id="UP001233429">
    <property type="component" value="Segment"/>
</dbReference>